<comment type="subcellular location">
    <subcellularLocation>
        <location evidence="1">Membrane</location>
        <topology evidence="1">Multi-pass membrane protein</topology>
    </subcellularLocation>
</comment>
<name>A0A834XVF8_APHGI</name>
<feature type="transmembrane region" description="Helical" evidence="5">
    <location>
        <begin position="321"/>
        <end position="342"/>
    </location>
</feature>
<dbReference type="InterPro" id="IPR004843">
    <property type="entry name" value="Calcineurin-like_PHP"/>
</dbReference>
<gene>
    <name evidence="7" type="ORF">HCN44_008902</name>
</gene>
<evidence type="ECO:0000256" key="3">
    <source>
        <dbReference type="ARBA" id="ARBA00022989"/>
    </source>
</evidence>
<dbReference type="GO" id="GO:0005783">
    <property type="term" value="C:endoplasmic reticulum"/>
    <property type="evidence" value="ECO:0007669"/>
    <property type="project" value="TreeGrafter"/>
</dbReference>
<evidence type="ECO:0000313" key="8">
    <source>
        <dbReference type="Proteomes" id="UP000639338"/>
    </source>
</evidence>
<dbReference type="Gene3D" id="3.60.21.10">
    <property type="match status" value="1"/>
</dbReference>
<evidence type="ECO:0000256" key="4">
    <source>
        <dbReference type="ARBA" id="ARBA00023136"/>
    </source>
</evidence>
<feature type="transmembrane region" description="Helical" evidence="5">
    <location>
        <begin position="12"/>
        <end position="30"/>
    </location>
</feature>
<dbReference type="InterPro" id="IPR033308">
    <property type="entry name" value="PGAP5/Cdc1/Ted1"/>
</dbReference>
<evidence type="ECO:0000259" key="6">
    <source>
        <dbReference type="Pfam" id="PF00149"/>
    </source>
</evidence>
<sequence>MIGRNKSKHKFIVVSMILGLTIIYNEYLVYEINSSTWNFKKCTECVRVLLVADPQILGEYNENYIGASFAIWDSDRYLAKTFARALKHSEPHVIIFLGDIMDEGHIATTQQFVRYKNRFDNIFYTPDHIMKIYLPGDNDIGGEEDSVSSRIHDRFKFTYSQPDTIIHDNVIFFKVNRLINYMPNAPKDAFLNDYAEQNVTNVVLSHVPLLFNPGYFVKNVIKELSPQIIFTAHEHKAMHLIIDTTIDQFGKSRIFKTHDNSIYQLRFDMGDIHEIQIPSCSYRMGSIDNMGYGLAYIDTRDKSVDFTILWLPSRFPKLKGYLWIIAIILFSFVAILVCNCFASSSSPSSLYNNNSNYMMYNHLMII</sequence>
<dbReference type="EMBL" id="JACMRX010000004">
    <property type="protein sequence ID" value="KAF7991531.1"/>
    <property type="molecule type" value="Genomic_DNA"/>
</dbReference>
<dbReference type="InterPro" id="IPR029052">
    <property type="entry name" value="Metallo-depent_PP-like"/>
</dbReference>
<keyword evidence="4 5" id="KW-0472">Membrane</keyword>
<dbReference type="GO" id="GO:0006506">
    <property type="term" value="P:GPI anchor biosynthetic process"/>
    <property type="evidence" value="ECO:0007669"/>
    <property type="project" value="InterPro"/>
</dbReference>
<dbReference type="SUPFAM" id="SSF56300">
    <property type="entry name" value="Metallo-dependent phosphatases"/>
    <property type="match status" value="1"/>
</dbReference>
<reference evidence="7 8" key="1">
    <citation type="submission" date="2020-08" db="EMBL/GenBank/DDBJ databases">
        <title>Aphidius gifuensis genome sequencing and assembly.</title>
        <authorList>
            <person name="Du Z."/>
        </authorList>
    </citation>
    <scope>NUCLEOTIDE SEQUENCE [LARGE SCALE GENOMIC DNA]</scope>
    <source>
        <strain evidence="7">YNYX2018</strain>
        <tissue evidence="7">Adults</tissue>
    </source>
</reference>
<dbReference type="PANTHER" id="PTHR13315">
    <property type="entry name" value="METALLO PHOSPHOESTERASE RELATED"/>
    <property type="match status" value="1"/>
</dbReference>
<keyword evidence="3 5" id="KW-1133">Transmembrane helix</keyword>
<protein>
    <recommendedName>
        <fullName evidence="6">Calcineurin-like phosphoesterase domain-containing protein</fullName>
    </recommendedName>
</protein>
<dbReference type="OrthoDB" id="5977743at2759"/>
<evidence type="ECO:0000256" key="2">
    <source>
        <dbReference type="ARBA" id="ARBA00022692"/>
    </source>
</evidence>
<keyword evidence="2 5" id="KW-0812">Transmembrane</keyword>
<evidence type="ECO:0000313" key="7">
    <source>
        <dbReference type="EMBL" id="KAF7991531.1"/>
    </source>
</evidence>
<dbReference type="GO" id="GO:0016787">
    <property type="term" value="F:hydrolase activity"/>
    <property type="evidence" value="ECO:0007669"/>
    <property type="project" value="InterPro"/>
</dbReference>
<evidence type="ECO:0000256" key="1">
    <source>
        <dbReference type="ARBA" id="ARBA00004141"/>
    </source>
</evidence>
<feature type="domain" description="Calcineurin-like phosphoesterase" evidence="6">
    <location>
        <begin position="47"/>
        <end position="236"/>
    </location>
</feature>
<dbReference type="GO" id="GO:0016020">
    <property type="term" value="C:membrane"/>
    <property type="evidence" value="ECO:0007669"/>
    <property type="project" value="UniProtKB-SubCell"/>
</dbReference>
<dbReference type="PANTHER" id="PTHR13315:SF4">
    <property type="entry name" value="METALLOPHOSPHOESTERASE, ISOFORM E"/>
    <property type="match status" value="1"/>
</dbReference>
<keyword evidence="8" id="KW-1185">Reference proteome</keyword>
<dbReference type="AlphaFoldDB" id="A0A834XVF8"/>
<organism evidence="7 8">
    <name type="scientific">Aphidius gifuensis</name>
    <name type="common">Parasitoid wasp</name>
    <dbReference type="NCBI Taxonomy" id="684658"/>
    <lineage>
        <taxon>Eukaryota</taxon>
        <taxon>Metazoa</taxon>
        <taxon>Ecdysozoa</taxon>
        <taxon>Arthropoda</taxon>
        <taxon>Hexapoda</taxon>
        <taxon>Insecta</taxon>
        <taxon>Pterygota</taxon>
        <taxon>Neoptera</taxon>
        <taxon>Endopterygota</taxon>
        <taxon>Hymenoptera</taxon>
        <taxon>Apocrita</taxon>
        <taxon>Ichneumonoidea</taxon>
        <taxon>Braconidae</taxon>
        <taxon>Aphidiinae</taxon>
        <taxon>Aphidius</taxon>
    </lineage>
</organism>
<accession>A0A834XVF8</accession>
<comment type="caution">
    <text evidence="7">The sequence shown here is derived from an EMBL/GenBank/DDBJ whole genome shotgun (WGS) entry which is preliminary data.</text>
</comment>
<dbReference type="Proteomes" id="UP000639338">
    <property type="component" value="Unassembled WGS sequence"/>
</dbReference>
<proteinExistence type="predicted"/>
<evidence type="ECO:0000256" key="5">
    <source>
        <dbReference type="SAM" id="Phobius"/>
    </source>
</evidence>
<dbReference type="Pfam" id="PF00149">
    <property type="entry name" value="Metallophos"/>
    <property type="match status" value="1"/>
</dbReference>